<feature type="compositionally biased region" description="Basic and acidic residues" evidence="8">
    <location>
        <begin position="468"/>
        <end position="478"/>
    </location>
</feature>
<evidence type="ECO:0000256" key="3">
    <source>
        <dbReference type="ARBA" id="ARBA00022728"/>
    </source>
</evidence>
<gene>
    <name evidence="11" type="ORF">MMYC01_206912</name>
</gene>
<protein>
    <submittedName>
        <fullName evidence="11">Rpb7-binding protein seb1</fullName>
    </submittedName>
</protein>
<dbReference type="InterPro" id="IPR000504">
    <property type="entry name" value="RRM_dom"/>
</dbReference>
<keyword evidence="5" id="KW-0508">mRNA splicing</keyword>
<dbReference type="GO" id="GO:0036002">
    <property type="term" value="F:pre-mRNA binding"/>
    <property type="evidence" value="ECO:0007669"/>
    <property type="project" value="TreeGrafter"/>
</dbReference>
<dbReference type="Gene3D" id="3.30.70.330">
    <property type="match status" value="1"/>
</dbReference>
<dbReference type="InterPro" id="IPR048892">
    <property type="entry name" value="Nrd1_Seb1_dom2"/>
</dbReference>
<feature type="compositionally biased region" description="Gly residues" evidence="8">
    <location>
        <begin position="683"/>
        <end position="695"/>
    </location>
</feature>
<feature type="compositionally biased region" description="Basic and acidic residues" evidence="8">
    <location>
        <begin position="408"/>
        <end position="423"/>
    </location>
</feature>
<dbReference type="Pfam" id="PF00076">
    <property type="entry name" value="RRM_1"/>
    <property type="match status" value="1"/>
</dbReference>
<dbReference type="InterPro" id="IPR012677">
    <property type="entry name" value="Nucleotide-bd_a/b_plait_sf"/>
</dbReference>
<dbReference type="InterPro" id="IPR035979">
    <property type="entry name" value="RBD_domain_sf"/>
</dbReference>
<dbReference type="InterPro" id="IPR006569">
    <property type="entry name" value="CID_dom"/>
</dbReference>
<feature type="compositionally biased region" description="Low complexity" evidence="8">
    <location>
        <begin position="384"/>
        <end position="397"/>
    </location>
</feature>
<proteinExistence type="predicted"/>
<dbReference type="InterPro" id="IPR039171">
    <property type="entry name" value="Cwc2/Slt11"/>
</dbReference>
<feature type="compositionally biased region" description="Basic and acidic residues" evidence="8">
    <location>
        <begin position="439"/>
        <end position="457"/>
    </location>
</feature>
<dbReference type="OrthoDB" id="79367at2759"/>
<keyword evidence="6" id="KW-0539">Nucleus</keyword>
<feature type="region of interest" description="Disordered" evidence="8">
    <location>
        <begin position="375"/>
        <end position="503"/>
    </location>
</feature>
<dbReference type="STRING" id="100816.A0A175VWT8"/>
<dbReference type="GO" id="GO:0071007">
    <property type="term" value="C:U2-type catalytic step 2 spliceosome"/>
    <property type="evidence" value="ECO:0007669"/>
    <property type="project" value="TreeGrafter"/>
</dbReference>
<feature type="region of interest" description="Disordered" evidence="8">
    <location>
        <begin position="651"/>
        <end position="754"/>
    </location>
</feature>
<dbReference type="GO" id="GO:0071006">
    <property type="term" value="C:U2-type catalytic step 1 spliceosome"/>
    <property type="evidence" value="ECO:0007669"/>
    <property type="project" value="TreeGrafter"/>
</dbReference>
<feature type="domain" description="RRM" evidence="9">
    <location>
        <begin position="522"/>
        <end position="592"/>
    </location>
</feature>
<dbReference type="SUPFAM" id="SSF48464">
    <property type="entry name" value="ENTH/VHS domain"/>
    <property type="match status" value="1"/>
</dbReference>
<dbReference type="SMART" id="SM00360">
    <property type="entry name" value="RRM"/>
    <property type="match status" value="1"/>
</dbReference>
<dbReference type="Pfam" id="PF04818">
    <property type="entry name" value="CID"/>
    <property type="match status" value="1"/>
</dbReference>
<comment type="caution">
    <text evidence="11">The sequence shown here is derived from an EMBL/GenBank/DDBJ whole genome shotgun (WGS) entry which is preliminary data.</text>
</comment>
<dbReference type="FunFam" id="1.25.40.90:FF:000026">
    <property type="entry name" value="RNA binding protein Nrd1"/>
    <property type="match status" value="1"/>
</dbReference>
<dbReference type="SMART" id="SM00582">
    <property type="entry name" value="RPR"/>
    <property type="match status" value="1"/>
</dbReference>
<dbReference type="GO" id="GO:0031126">
    <property type="term" value="P:sno(s)RNA 3'-end processing"/>
    <property type="evidence" value="ECO:0007669"/>
    <property type="project" value="UniProtKB-ARBA"/>
</dbReference>
<dbReference type="CDD" id="cd16984">
    <property type="entry name" value="CID_Nrd1_like"/>
    <property type="match status" value="1"/>
</dbReference>
<keyword evidence="3" id="KW-0507">mRNA processing</keyword>
<name>A0A175VWT8_9PEZI</name>
<evidence type="ECO:0000256" key="2">
    <source>
        <dbReference type="ARBA" id="ARBA00022553"/>
    </source>
</evidence>
<reference evidence="11 12" key="1">
    <citation type="journal article" date="2016" name="Genome Announc.">
        <title>Genome Sequence of Madurella mycetomatis mm55, Isolated from a Human Mycetoma Case in Sudan.</title>
        <authorList>
            <person name="Smit S."/>
            <person name="Derks M.F."/>
            <person name="Bervoets S."/>
            <person name="Fahal A."/>
            <person name="van Leeuwen W."/>
            <person name="van Belkum A."/>
            <person name="van de Sande W.W."/>
        </authorList>
    </citation>
    <scope>NUCLEOTIDE SEQUENCE [LARGE SCALE GENOMIC DNA]</scope>
    <source>
        <strain evidence="12">mm55</strain>
    </source>
</reference>
<dbReference type="PROSITE" id="PS51391">
    <property type="entry name" value="CID"/>
    <property type="match status" value="1"/>
</dbReference>
<evidence type="ECO:0000256" key="4">
    <source>
        <dbReference type="ARBA" id="ARBA00022884"/>
    </source>
</evidence>
<accession>A0A175VWT8</accession>
<dbReference type="PANTHER" id="PTHR14089:SF2">
    <property type="entry name" value="PRE-MRNA-SPLICING FACTOR CWC2"/>
    <property type="match status" value="1"/>
</dbReference>
<feature type="region of interest" description="Disordered" evidence="8">
    <location>
        <begin position="240"/>
        <end position="288"/>
    </location>
</feature>
<dbReference type="PANTHER" id="PTHR14089">
    <property type="entry name" value="PRE-MRNA-SPLICING FACTOR RBM22"/>
    <property type="match status" value="1"/>
</dbReference>
<keyword evidence="12" id="KW-1185">Reference proteome</keyword>
<evidence type="ECO:0000313" key="12">
    <source>
        <dbReference type="Proteomes" id="UP000078237"/>
    </source>
</evidence>
<keyword evidence="2" id="KW-0597">Phosphoprotein</keyword>
<evidence type="ECO:0000256" key="6">
    <source>
        <dbReference type="ARBA" id="ARBA00023242"/>
    </source>
</evidence>
<dbReference type="EMBL" id="LCTW02000235">
    <property type="protein sequence ID" value="KXX76006.1"/>
    <property type="molecule type" value="Genomic_DNA"/>
</dbReference>
<dbReference type="GO" id="GO:0010629">
    <property type="term" value="P:negative regulation of gene expression"/>
    <property type="evidence" value="ECO:0007669"/>
    <property type="project" value="UniProtKB-ARBA"/>
</dbReference>
<dbReference type="GO" id="GO:0008380">
    <property type="term" value="P:RNA splicing"/>
    <property type="evidence" value="ECO:0007669"/>
    <property type="project" value="UniProtKB-KW"/>
</dbReference>
<dbReference type="PROSITE" id="PS50102">
    <property type="entry name" value="RRM"/>
    <property type="match status" value="1"/>
</dbReference>
<sequence>MASAVAELDAGLQGMLALKPPGVSGSRIANITALCVANVQSESLLIQKLFTHFKKTPGTHKLGVLYVVDSVTRKWLDQAKAQGQTPSLAAPDGTFAAGVHRVTELIPILMNDIIATAPEDQKEKIKKLVDIWEKGQTFPASMVNSFKDKLNAPRTTSMFSPQHAAATSVGLPFSAQPAMAYVRPHNALTEPLSTDESTTPPGSPPPNLLALLGSGSKPAPAPNPAIPNILDALANIARQNATSAQSNPSLAAPAPASAPVSAPPMFSTSGGPPSSGAMQPAPLPVQAQPSMPFLPTSQPAAQPVNVPALPFAFPPPVPPAHVPPAAGPAAPAPLGGSSNPTAATVQLVAALAAQGLPIDKIASVIQMMGQGGAVPPVPPPQMPQPAQTGYAAPPIGSAGPGPAPWEAPRPDDARDRNGYHDGMRSPNRPRGRSRSRSPPRWDGRGSPRSRANDRGLDYGRPGSPAGRSRLDRDRDHGRGYRQRSPAGRRGESPPGSREPFQQEKWVEYDNTLRDGHIRVYSRTLFVGGVTCSENELREIFNRFGQVQTCIVNKDKRHAFVKMYFRKDAEKAKNAMEDPRNQEFQLRTRWGVGFGPRDCSDYNNGISTIPISKLTDADRKWMLTAPFGGSGGRPIVTGLCVEEPDIEIGAGVSSKAISRRMQTDKSGNHGPKSSRREEEPIHPGGSGGGGSGGGGGRWRHRDKPHRGHDQKRDDRNDKGTGNDDPIVMGLPAGITMGPNGINYPPNFAFGATANP</sequence>
<feature type="region of interest" description="Disordered" evidence="8">
    <location>
        <begin position="190"/>
        <end position="223"/>
    </location>
</feature>
<evidence type="ECO:0000259" key="10">
    <source>
        <dbReference type="PROSITE" id="PS51391"/>
    </source>
</evidence>
<dbReference type="InterPro" id="IPR008942">
    <property type="entry name" value="ENTH_VHS"/>
</dbReference>
<dbReference type="GO" id="GO:0031124">
    <property type="term" value="P:mRNA 3'-end processing"/>
    <property type="evidence" value="ECO:0007669"/>
    <property type="project" value="UniProtKB-ARBA"/>
</dbReference>
<dbReference type="GO" id="GO:0006369">
    <property type="term" value="P:termination of RNA polymerase II transcription"/>
    <property type="evidence" value="ECO:0007669"/>
    <property type="project" value="UniProtKB-ARBA"/>
</dbReference>
<keyword evidence="3" id="KW-0747">Spliceosome</keyword>
<comment type="subcellular location">
    <subcellularLocation>
        <location evidence="1">Nucleus</location>
    </subcellularLocation>
</comment>
<dbReference type="VEuPathDB" id="FungiDB:MMYC01_206912"/>
<evidence type="ECO:0000256" key="1">
    <source>
        <dbReference type="ARBA" id="ARBA00004123"/>
    </source>
</evidence>
<dbReference type="FunFam" id="3.30.70.330:FF:000397">
    <property type="entry name" value="RNA binding protein Nrd1"/>
    <property type="match status" value="1"/>
</dbReference>
<feature type="compositionally biased region" description="Polar residues" evidence="8">
    <location>
        <begin position="191"/>
        <end position="200"/>
    </location>
</feature>
<dbReference type="AlphaFoldDB" id="A0A175VWT8"/>
<dbReference type="SUPFAM" id="SSF54928">
    <property type="entry name" value="RNA-binding domain, RBD"/>
    <property type="match status" value="1"/>
</dbReference>
<evidence type="ECO:0000256" key="8">
    <source>
        <dbReference type="SAM" id="MobiDB-lite"/>
    </source>
</evidence>
<feature type="compositionally biased region" description="Basic residues" evidence="8">
    <location>
        <begin position="427"/>
        <end position="437"/>
    </location>
</feature>
<keyword evidence="4 7" id="KW-0694">RNA-binding</keyword>
<dbReference type="GO" id="GO:0017070">
    <property type="term" value="F:U6 snRNA binding"/>
    <property type="evidence" value="ECO:0007669"/>
    <property type="project" value="TreeGrafter"/>
</dbReference>
<evidence type="ECO:0000256" key="5">
    <source>
        <dbReference type="ARBA" id="ARBA00023187"/>
    </source>
</evidence>
<evidence type="ECO:0000256" key="7">
    <source>
        <dbReference type="PROSITE-ProRule" id="PRU00176"/>
    </source>
</evidence>
<feature type="compositionally biased region" description="Basic residues" evidence="8">
    <location>
        <begin position="696"/>
        <end position="708"/>
    </location>
</feature>
<evidence type="ECO:0000259" key="9">
    <source>
        <dbReference type="PROSITE" id="PS50102"/>
    </source>
</evidence>
<feature type="compositionally biased region" description="Basic and acidic residues" evidence="8">
    <location>
        <begin position="709"/>
        <end position="720"/>
    </location>
</feature>
<dbReference type="Proteomes" id="UP000078237">
    <property type="component" value="Unassembled WGS sequence"/>
</dbReference>
<feature type="compositionally biased region" description="Low complexity" evidence="8">
    <location>
        <begin position="243"/>
        <end position="267"/>
    </location>
</feature>
<feature type="domain" description="CID" evidence="10">
    <location>
        <begin position="1"/>
        <end position="154"/>
    </location>
</feature>
<dbReference type="Pfam" id="PF21380">
    <property type="entry name" value="Nrd1-Seb1_dom2"/>
    <property type="match status" value="1"/>
</dbReference>
<organism evidence="11 12">
    <name type="scientific">Madurella mycetomatis</name>
    <dbReference type="NCBI Taxonomy" id="100816"/>
    <lineage>
        <taxon>Eukaryota</taxon>
        <taxon>Fungi</taxon>
        <taxon>Dikarya</taxon>
        <taxon>Ascomycota</taxon>
        <taxon>Pezizomycotina</taxon>
        <taxon>Sordariomycetes</taxon>
        <taxon>Sordariomycetidae</taxon>
        <taxon>Sordariales</taxon>
        <taxon>Sordariales incertae sedis</taxon>
        <taxon>Madurella</taxon>
    </lineage>
</organism>
<dbReference type="Gene3D" id="1.25.40.90">
    <property type="match status" value="1"/>
</dbReference>
<dbReference type="GO" id="GO:0000974">
    <property type="term" value="C:Prp19 complex"/>
    <property type="evidence" value="ECO:0007669"/>
    <property type="project" value="TreeGrafter"/>
</dbReference>
<evidence type="ECO:0000313" key="11">
    <source>
        <dbReference type="EMBL" id="KXX76006.1"/>
    </source>
</evidence>